<dbReference type="Proteomes" id="UP000520770">
    <property type="component" value="Unassembled WGS sequence"/>
</dbReference>
<dbReference type="EMBL" id="JACIHM010000001">
    <property type="protein sequence ID" value="MBB4444337.1"/>
    <property type="molecule type" value="Genomic_DNA"/>
</dbReference>
<evidence type="ECO:0000313" key="2">
    <source>
        <dbReference type="EMBL" id="MBB4409650.1"/>
    </source>
</evidence>
<evidence type="ECO:0000313" key="6">
    <source>
        <dbReference type="Proteomes" id="UP000576087"/>
    </source>
</evidence>
<evidence type="ECO:0000313" key="1">
    <source>
        <dbReference type="EMBL" id="MBB4347956.1"/>
    </source>
</evidence>
<dbReference type="RefSeq" id="WP_183821992.1">
    <property type="nucleotide sequence ID" value="NZ_JACIGW010000001.1"/>
</dbReference>
<accession>A0A7W6Y050</accession>
<dbReference type="EMBL" id="JACIGW010000001">
    <property type="protein sequence ID" value="MBB4347956.1"/>
    <property type="molecule type" value="Genomic_DNA"/>
</dbReference>
<reference evidence="4 5" key="1">
    <citation type="submission" date="2020-08" db="EMBL/GenBank/DDBJ databases">
        <title>Genomic Encyclopedia of Type Strains, Phase IV (KMG-V): Genome sequencing to study the core and pangenomes of soil and plant-associated prokaryotes.</title>
        <authorList>
            <person name="Whitman W."/>
        </authorList>
    </citation>
    <scope>NUCLEOTIDE SEQUENCE [LARGE SCALE GENOMIC DNA]</scope>
    <source>
        <strain evidence="2 5">SEMIA 444</strain>
        <strain evidence="1 4">SEMIA 448</strain>
        <strain evidence="3 6">SEMIA 452</strain>
    </source>
</reference>
<dbReference type="AlphaFoldDB" id="A0A7W6Y050"/>
<proteinExistence type="predicted"/>
<evidence type="ECO:0000313" key="5">
    <source>
        <dbReference type="Proteomes" id="UP000524535"/>
    </source>
</evidence>
<comment type="caution">
    <text evidence="3">The sequence shown here is derived from an EMBL/GenBank/DDBJ whole genome shotgun (WGS) entry which is preliminary data.</text>
</comment>
<dbReference type="EMBL" id="JACIGY010000001">
    <property type="protein sequence ID" value="MBB4409650.1"/>
    <property type="molecule type" value="Genomic_DNA"/>
</dbReference>
<gene>
    <name evidence="2" type="ORF">GGE31_000121</name>
    <name evidence="1" type="ORF">GGE33_001664</name>
    <name evidence="3" type="ORF">GGE35_000119</name>
</gene>
<name>A0A7W6Y050_9HYPH</name>
<sequence length="60" mass="6891">MISFERINVLLEKLGIHHRAQPGGLIDETMACMLEALPAYIERLVADEVKRQLEDLERSK</sequence>
<keyword evidence="5" id="KW-1185">Reference proteome</keyword>
<dbReference type="Proteomes" id="UP000524535">
    <property type="component" value="Unassembled WGS sequence"/>
</dbReference>
<evidence type="ECO:0000313" key="4">
    <source>
        <dbReference type="Proteomes" id="UP000520770"/>
    </source>
</evidence>
<evidence type="ECO:0000313" key="3">
    <source>
        <dbReference type="EMBL" id="MBB4444337.1"/>
    </source>
</evidence>
<protein>
    <submittedName>
        <fullName evidence="3">Uncharacterized protein</fullName>
    </submittedName>
</protein>
<organism evidence="3 6">
    <name type="scientific">Aliirhizobium cellulosilyticum</name>
    <dbReference type="NCBI Taxonomy" id="393664"/>
    <lineage>
        <taxon>Bacteria</taxon>
        <taxon>Pseudomonadati</taxon>
        <taxon>Pseudomonadota</taxon>
        <taxon>Alphaproteobacteria</taxon>
        <taxon>Hyphomicrobiales</taxon>
        <taxon>Rhizobiaceae</taxon>
        <taxon>Aliirhizobium</taxon>
    </lineage>
</organism>
<dbReference type="Proteomes" id="UP000576087">
    <property type="component" value="Unassembled WGS sequence"/>
</dbReference>